<evidence type="ECO:0000256" key="10">
    <source>
        <dbReference type="ARBA" id="ARBA00023306"/>
    </source>
</evidence>
<dbReference type="PANTHER" id="PTHR30349:SF77">
    <property type="entry name" value="TYROSINE RECOMBINASE XERC"/>
    <property type="match status" value="1"/>
</dbReference>
<keyword evidence="9" id="KW-0233">DNA recombination</keyword>
<dbReference type="EMBL" id="JAOQJF010000004">
    <property type="protein sequence ID" value="MCU6798862.1"/>
    <property type="molecule type" value="Genomic_DNA"/>
</dbReference>
<evidence type="ECO:0000256" key="6">
    <source>
        <dbReference type="ARBA" id="ARBA00022829"/>
    </source>
</evidence>
<dbReference type="InterPro" id="IPR011010">
    <property type="entry name" value="DNA_brk_join_enz"/>
</dbReference>
<feature type="domain" description="Tyr recombinase" evidence="12">
    <location>
        <begin position="155"/>
        <end position="332"/>
    </location>
</feature>
<keyword evidence="10" id="KW-0131">Cell cycle</keyword>
<evidence type="ECO:0000256" key="7">
    <source>
        <dbReference type="ARBA" id="ARBA00022908"/>
    </source>
</evidence>
<comment type="subcellular location">
    <subcellularLocation>
        <location evidence="2">Cytoplasm</location>
    </subcellularLocation>
</comment>
<keyword evidence="4" id="KW-0963">Cytoplasm</keyword>
<evidence type="ECO:0000256" key="1">
    <source>
        <dbReference type="ARBA" id="ARBA00003283"/>
    </source>
</evidence>
<name>A0ABT2UWC2_9FIRM</name>
<comment type="caution">
    <text evidence="14">The sequence shown here is derived from an EMBL/GenBank/DDBJ whole genome shotgun (WGS) entry which is preliminary data.</text>
</comment>
<dbReference type="Pfam" id="PF00589">
    <property type="entry name" value="Phage_integrase"/>
    <property type="match status" value="1"/>
</dbReference>
<keyword evidence="5" id="KW-0132">Cell division</keyword>
<dbReference type="InterPro" id="IPR004107">
    <property type="entry name" value="Integrase_SAM-like_N"/>
</dbReference>
<protein>
    <submittedName>
        <fullName evidence="14">Tyrosine-type recombinase/integrase</fullName>
    </submittedName>
</protein>
<gene>
    <name evidence="14" type="ORF">OCV69_02750</name>
</gene>
<dbReference type="PANTHER" id="PTHR30349">
    <property type="entry name" value="PHAGE INTEGRASE-RELATED"/>
    <property type="match status" value="1"/>
</dbReference>
<sequence length="335" mass="38910">MKDINVMINEITENLMDVTGYEKALDIRSVLYMHLSGYQLSEACTDVSAGGVAFPEAVRDWGIELQLNGCTEETLRTYAYNMSQFLLAVNKDLKDITEMDIKRYLAEGKMIRKWKDSTYNLRLRTVRSFFRYCADQGYVDVDPCRRIRDTRTAYIMQPVLTAEQRELIRTACRTERELALVDLLYSSGMRVSEVIRLDRADIDLRRRRAKCYGKGRKEREVMFSAECGVHLARYLEERTDTDPALFVRSRRPYERLSRDAVEGILRTIRKREPGLAHVRLTPHTFRRTRGTDLINRGMPAELVAKKFGHEKVQTTLDCYAAISRETVWAAEEKYG</sequence>
<dbReference type="InterPro" id="IPR050090">
    <property type="entry name" value="Tyrosine_recombinase_XerCD"/>
</dbReference>
<evidence type="ECO:0000259" key="13">
    <source>
        <dbReference type="PROSITE" id="PS51900"/>
    </source>
</evidence>
<evidence type="ECO:0000256" key="4">
    <source>
        <dbReference type="ARBA" id="ARBA00022490"/>
    </source>
</evidence>
<dbReference type="InterPro" id="IPR002104">
    <property type="entry name" value="Integrase_catalytic"/>
</dbReference>
<feature type="domain" description="Core-binding (CB)" evidence="13">
    <location>
        <begin position="52"/>
        <end position="134"/>
    </location>
</feature>
<keyword evidence="15" id="KW-1185">Reference proteome</keyword>
<accession>A0ABT2UWC2</accession>
<dbReference type="InterPro" id="IPR010998">
    <property type="entry name" value="Integrase_recombinase_N"/>
</dbReference>
<dbReference type="PROSITE" id="PS51900">
    <property type="entry name" value="CB"/>
    <property type="match status" value="1"/>
</dbReference>
<evidence type="ECO:0000256" key="2">
    <source>
        <dbReference type="ARBA" id="ARBA00004496"/>
    </source>
</evidence>
<dbReference type="InterPro" id="IPR013762">
    <property type="entry name" value="Integrase-like_cat_sf"/>
</dbReference>
<comment type="similarity">
    <text evidence="3">Belongs to the 'phage' integrase family.</text>
</comment>
<dbReference type="Gene3D" id="1.10.443.10">
    <property type="entry name" value="Intergrase catalytic core"/>
    <property type="match status" value="1"/>
</dbReference>
<dbReference type="Gene3D" id="1.10.150.130">
    <property type="match status" value="1"/>
</dbReference>
<proteinExistence type="inferred from homology"/>
<organism evidence="14 15">
    <name type="scientific">Alitiscatomonas aceti</name>
    <dbReference type="NCBI Taxonomy" id="2981724"/>
    <lineage>
        <taxon>Bacteria</taxon>
        <taxon>Bacillati</taxon>
        <taxon>Bacillota</taxon>
        <taxon>Clostridia</taxon>
        <taxon>Lachnospirales</taxon>
        <taxon>Lachnospiraceae</taxon>
        <taxon>Alitiscatomonas</taxon>
    </lineage>
</organism>
<dbReference type="InterPro" id="IPR044068">
    <property type="entry name" value="CB"/>
</dbReference>
<keyword evidence="8 11" id="KW-0238">DNA-binding</keyword>
<evidence type="ECO:0000313" key="15">
    <source>
        <dbReference type="Proteomes" id="UP001652395"/>
    </source>
</evidence>
<evidence type="ECO:0000313" key="14">
    <source>
        <dbReference type="EMBL" id="MCU6798862.1"/>
    </source>
</evidence>
<reference evidence="14 15" key="1">
    <citation type="journal article" date="2021" name="ISME Commun">
        <title>Automated analysis of genomic sequences facilitates high-throughput and comprehensive description of bacteria.</title>
        <authorList>
            <person name="Hitch T.C.A."/>
        </authorList>
    </citation>
    <scope>NUCLEOTIDE SEQUENCE [LARGE SCALE GENOMIC DNA]</scope>
    <source>
        <strain evidence="15">f_CCE</strain>
    </source>
</reference>
<evidence type="ECO:0000256" key="8">
    <source>
        <dbReference type="ARBA" id="ARBA00023125"/>
    </source>
</evidence>
<dbReference type="Pfam" id="PF13495">
    <property type="entry name" value="Phage_int_SAM_4"/>
    <property type="match status" value="1"/>
</dbReference>
<dbReference type="Proteomes" id="UP001652395">
    <property type="component" value="Unassembled WGS sequence"/>
</dbReference>
<keyword evidence="7" id="KW-0229">DNA integration</keyword>
<evidence type="ECO:0000256" key="9">
    <source>
        <dbReference type="ARBA" id="ARBA00023172"/>
    </source>
</evidence>
<comment type="function">
    <text evidence="1">Site-specific tyrosine recombinase, which acts by catalyzing the cutting and rejoining of the recombining DNA molecules.</text>
</comment>
<evidence type="ECO:0000256" key="5">
    <source>
        <dbReference type="ARBA" id="ARBA00022618"/>
    </source>
</evidence>
<keyword evidence="6" id="KW-0159">Chromosome partition</keyword>
<evidence type="ECO:0000256" key="3">
    <source>
        <dbReference type="ARBA" id="ARBA00008857"/>
    </source>
</evidence>
<dbReference type="RefSeq" id="WP_158357603.1">
    <property type="nucleotide sequence ID" value="NZ_JAOQJF010000004.1"/>
</dbReference>
<dbReference type="PROSITE" id="PS51898">
    <property type="entry name" value="TYR_RECOMBINASE"/>
    <property type="match status" value="1"/>
</dbReference>
<evidence type="ECO:0000259" key="12">
    <source>
        <dbReference type="PROSITE" id="PS51898"/>
    </source>
</evidence>
<evidence type="ECO:0000256" key="11">
    <source>
        <dbReference type="PROSITE-ProRule" id="PRU01248"/>
    </source>
</evidence>
<dbReference type="SUPFAM" id="SSF56349">
    <property type="entry name" value="DNA breaking-rejoining enzymes"/>
    <property type="match status" value="1"/>
</dbReference>